<evidence type="ECO:0000313" key="1">
    <source>
        <dbReference type="EMBL" id="JAH13887.1"/>
    </source>
</evidence>
<sequence>MLGINGFKGVSHYSGVFNCFLRVACHTTPSPKPLF</sequence>
<reference evidence="1" key="1">
    <citation type="submission" date="2014-11" db="EMBL/GenBank/DDBJ databases">
        <authorList>
            <person name="Amaro Gonzalez C."/>
        </authorList>
    </citation>
    <scope>NUCLEOTIDE SEQUENCE</scope>
</reference>
<organism evidence="1">
    <name type="scientific">Anguilla anguilla</name>
    <name type="common">European freshwater eel</name>
    <name type="synonym">Muraena anguilla</name>
    <dbReference type="NCBI Taxonomy" id="7936"/>
    <lineage>
        <taxon>Eukaryota</taxon>
        <taxon>Metazoa</taxon>
        <taxon>Chordata</taxon>
        <taxon>Craniata</taxon>
        <taxon>Vertebrata</taxon>
        <taxon>Euteleostomi</taxon>
        <taxon>Actinopterygii</taxon>
        <taxon>Neopterygii</taxon>
        <taxon>Teleostei</taxon>
        <taxon>Anguilliformes</taxon>
        <taxon>Anguillidae</taxon>
        <taxon>Anguilla</taxon>
    </lineage>
</organism>
<reference evidence="1" key="2">
    <citation type="journal article" date="2015" name="Fish Shellfish Immunol.">
        <title>Early steps in the European eel (Anguilla anguilla)-Vibrio vulnificus interaction in the gills: Role of the RtxA13 toxin.</title>
        <authorList>
            <person name="Callol A."/>
            <person name="Pajuelo D."/>
            <person name="Ebbesson L."/>
            <person name="Teles M."/>
            <person name="MacKenzie S."/>
            <person name="Amaro C."/>
        </authorList>
    </citation>
    <scope>NUCLEOTIDE SEQUENCE</scope>
</reference>
<protein>
    <submittedName>
        <fullName evidence="1">Uncharacterized protein</fullName>
    </submittedName>
</protein>
<accession>A0A0E9QBJ9</accession>
<dbReference type="AlphaFoldDB" id="A0A0E9QBJ9"/>
<name>A0A0E9QBJ9_ANGAN</name>
<proteinExistence type="predicted"/>
<dbReference type="EMBL" id="GBXM01094690">
    <property type="protein sequence ID" value="JAH13887.1"/>
    <property type="molecule type" value="Transcribed_RNA"/>
</dbReference>